<evidence type="ECO:0000313" key="4">
    <source>
        <dbReference type="EMBL" id="GMG86670.1"/>
    </source>
</evidence>
<dbReference type="EMBL" id="BSYJ01000002">
    <property type="protein sequence ID" value="GMG86670.1"/>
    <property type="molecule type" value="Genomic_DNA"/>
</dbReference>
<evidence type="ECO:0000256" key="2">
    <source>
        <dbReference type="ARBA" id="ARBA00023212"/>
    </source>
</evidence>
<accession>A0ABQ6LX49</accession>
<organism evidence="4 5">
    <name type="scientific">Biformimicrobium ophioploci</name>
    <dbReference type="NCBI Taxonomy" id="3036711"/>
    <lineage>
        <taxon>Bacteria</taxon>
        <taxon>Pseudomonadati</taxon>
        <taxon>Pseudomonadota</taxon>
        <taxon>Gammaproteobacteria</taxon>
        <taxon>Cellvibrionales</taxon>
        <taxon>Microbulbiferaceae</taxon>
        <taxon>Biformimicrobium</taxon>
    </lineage>
</organism>
<reference evidence="4 5" key="1">
    <citation type="submission" date="2023-04" db="EMBL/GenBank/DDBJ databases">
        <title>Marinobulbifer ophiurae gen. nov., sp. Nov., isolate from tissue of brittle star Ophioplocus japonicus.</title>
        <authorList>
            <person name="Kawano K."/>
            <person name="Sawayama S."/>
            <person name="Nakagawa S."/>
        </authorList>
    </citation>
    <scope>NUCLEOTIDE SEQUENCE [LARGE SCALE GENOMIC DNA]</scope>
    <source>
        <strain evidence="4 5">NKW57</strain>
    </source>
</reference>
<dbReference type="InterPro" id="IPR056290">
    <property type="entry name" value="CEPT76/DRC7_peptidase-like_dom"/>
</dbReference>
<protein>
    <recommendedName>
        <fullName evidence="3">Transglutaminase-like domain-containing protein</fullName>
    </recommendedName>
</protein>
<evidence type="ECO:0000313" key="5">
    <source>
        <dbReference type="Proteomes" id="UP001224392"/>
    </source>
</evidence>
<dbReference type="Pfam" id="PF24656">
    <property type="entry name" value="CEPT76_peptidase"/>
    <property type="match status" value="1"/>
</dbReference>
<dbReference type="Gene3D" id="3.10.620.30">
    <property type="match status" value="1"/>
</dbReference>
<comment type="caution">
    <text evidence="4">The sequence shown here is derived from an EMBL/GenBank/DDBJ whole genome shotgun (WGS) entry which is preliminary data.</text>
</comment>
<dbReference type="InterPro" id="IPR002931">
    <property type="entry name" value="Transglutaminase-like"/>
</dbReference>
<dbReference type="SMART" id="SM00460">
    <property type="entry name" value="TGc"/>
    <property type="match status" value="1"/>
</dbReference>
<evidence type="ECO:0000256" key="1">
    <source>
        <dbReference type="ARBA" id="ARBA00004245"/>
    </source>
</evidence>
<keyword evidence="2" id="KW-0206">Cytoskeleton</keyword>
<gene>
    <name evidence="4" type="ORF">MNKW57_09910</name>
</gene>
<comment type="subcellular location">
    <subcellularLocation>
        <location evidence="1">Cytoplasm</location>
        <location evidence="1">Cytoskeleton</location>
    </subcellularLocation>
</comment>
<dbReference type="Proteomes" id="UP001224392">
    <property type="component" value="Unassembled WGS sequence"/>
</dbReference>
<keyword evidence="5" id="KW-1185">Reference proteome</keyword>
<dbReference type="InterPro" id="IPR038765">
    <property type="entry name" value="Papain-like_cys_pep_sf"/>
</dbReference>
<evidence type="ECO:0000259" key="3">
    <source>
        <dbReference type="SMART" id="SM00460"/>
    </source>
</evidence>
<dbReference type="RefSeq" id="WP_285763228.1">
    <property type="nucleotide sequence ID" value="NZ_BSYJ01000002.1"/>
</dbReference>
<keyword evidence="2" id="KW-0963">Cytoplasm</keyword>
<name>A0ABQ6LX49_9GAMM</name>
<dbReference type="SUPFAM" id="SSF54001">
    <property type="entry name" value="Cysteine proteinases"/>
    <property type="match status" value="1"/>
</dbReference>
<proteinExistence type="predicted"/>
<feature type="domain" description="Transglutaminase-like" evidence="3">
    <location>
        <begin position="156"/>
        <end position="212"/>
    </location>
</feature>
<sequence length="275" mass="31535">MRILVCMLVVTALLMAPKIWLDSRQDHAVPRLPSAAYRNASPGRIVYDDQTGTVLVDGTALPLSDIAIRRSISKRPPNTQSYIVIWDWLGIKEVTASARGLDGKHYIANSFLVGFKPFHTDKIWVPLYTIAMRKHYVKDDQSYAGLQDIWQNSRQGFYQRRGDCEDHAIVLADWLIELGVDARVVLGTHKGEEHAWVVAIIDDKEYLLEATSKRRSTTWASMPLAKLALGYRPKFQFNREYFWSLSEEGHESVHIGEYRGELWNRKSRFVSSKNI</sequence>